<evidence type="ECO:0000313" key="2">
    <source>
        <dbReference type="EMBL" id="CAB4659952.1"/>
    </source>
</evidence>
<dbReference type="Gene3D" id="3.40.50.720">
    <property type="entry name" value="NAD(P)-binding Rossmann-like Domain"/>
    <property type="match status" value="1"/>
</dbReference>
<feature type="domain" description="XdhC Rossmann" evidence="1">
    <location>
        <begin position="179"/>
        <end position="299"/>
    </location>
</feature>
<sequence>MLSYTRRMYEIALSVSACLRSKTRADIAWMISPNPSSAATDALLVTPGGGRIGVLLGKTFDGQLAEVATRQLPTGRILELSVSEFESVTSGLPAQSKPRFIIVPAHQISAELWPALLDRERIALVAHLDGGEVIETSLFTAATIALADSKVVDLFNKGVSVVVEEGDQVISIYAPITKLVIAGSGAIAEALAAGAINLGWQVQIESRPEMVSGFMAALSPLDCAVIMGHDVESSSRCLASALESDVGYIGALGSKKMQENREDWLAYRDITDISRIHGPAGFDIGAQTPAEIAISILAQAISVLKGS</sequence>
<dbReference type="PANTHER" id="PTHR30388">
    <property type="entry name" value="ALDEHYDE OXIDOREDUCTASE MOLYBDENUM COFACTOR ASSEMBLY PROTEIN"/>
    <property type="match status" value="1"/>
</dbReference>
<reference evidence="2" key="1">
    <citation type="submission" date="2020-05" db="EMBL/GenBank/DDBJ databases">
        <authorList>
            <person name="Chiriac C."/>
            <person name="Salcher M."/>
            <person name="Ghai R."/>
            <person name="Kavagutti S V."/>
        </authorList>
    </citation>
    <scope>NUCLEOTIDE SEQUENCE</scope>
</reference>
<proteinExistence type="predicted"/>
<dbReference type="AlphaFoldDB" id="A0A6J6LE32"/>
<dbReference type="EMBL" id="CAEZWP010000030">
    <property type="protein sequence ID" value="CAB4659952.1"/>
    <property type="molecule type" value="Genomic_DNA"/>
</dbReference>
<dbReference type="InterPro" id="IPR052698">
    <property type="entry name" value="MoCofactor_Util/Proc"/>
</dbReference>
<dbReference type="InterPro" id="IPR027051">
    <property type="entry name" value="XdhC_Rossmann_dom"/>
</dbReference>
<protein>
    <submittedName>
        <fullName evidence="2">Unannotated protein</fullName>
    </submittedName>
</protein>
<dbReference type="Pfam" id="PF13478">
    <property type="entry name" value="XdhC_C"/>
    <property type="match status" value="1"/>
</dbReference>
<accession>A0A6J6LE32</accession>
<name>A0A6J6LE32_9ZZZZ</name>
<organism evidence="2">
    <name type="scientific">freshwater metagenome</name>
    <dbReference type="NCBI Taxonomy" id="449393"/>
    <lineage>
        <taxon>unclassified sequences</taxon>
        <taxon>metagenomes</taxon>
        <taxon>ecological metagenomes</taxon>
    </lineage>
</organism>
<evidence type="ECO:0000259" key="1">
    <source>
        <dbReference type="Pfam" id="PF13478"/>
    </source>
</evidence>
<gene>
    <name evidence="2" type="ORF">UFOPK2265_00735</name>
</gene>
<dbReference type="PANTHER" id="PTHR30388:SF6">
    <property type="entry name" value="XANTHINE DEHYDROGENASE SUBUNIT A-RELATED"/>
    <property type="match status" value="1"/>
</dbReference>